<comment type="caution">
    <text evidence="2">The sequence shown here is derived from an EMBL/GenBank/DDBJ whole genome shotgun (WGS) entry which is preliminary data.</text>
</comment>
<organism evidence="2 3">
    <name type="scientific">Chromohalobacter moromii</name>
    <dbReference type="NCBI Taxonomy" id="2860329"/>
    <lineage>
        <taxon>Bacteria</taxon>
        <taxon>Pseudomonadati</taxon>
        <taxon>Pseudomonadota</taxon>
        <taxon>Gammaproteobacteria</taxon>
        <taxon>Oceanospirillales</taxon>
        <taxon>Halomonadaceae</taxon>
        <taxon>Chromohalobacter</taxon>
    </lineage>
</organism>
<dbReference type="AlphaFoldDB" id="A0A9X2X4I6"/>
<evidence type="ECO:0000313" key="3">
    <source>
        <dbReference type="Proteomes" id="UP001145353"/>
    </source>
</evidence>
<evidence type="ECO:0000313" key="2">
    <source>
        <dbReference type="EMBL" id="MCT8506585.1"/>
    </source>
</evidence>
<dbReference type="Proteomes" id="UP001145353">
    <property type="component" value="Unassembled WGS sequence"/>
</dbReference>
<proteinExistence type="predicted"/>
<feature type="region of interest" description="Disordered" evidence="1">
    <location>
        <begin position="23"/>
        <end position="47"/>
    </location>
</feature>
<gene>
    <name evidence="2" type="ORF">KZO87_14500</name>
</gene>
<accession>A0A9X2X4I6</accession>
<reference evidence="2" key="2">
    <citation type="journal article" date="2022" name="Syst. Appl. Microbiol.">
        <title>Chromohalobacter moromii sp. nov., a moderately halophilic bacterium isolated from lupine-based moromi fermentation.</title>
        <authorList>
            <person name="Lulf R.H."/>
            <person name="Hilgarth M."/>
            <person name="Ehrmann M.A."/>
        </authorList>
    </citation>
    <scope>NUCLEOTIDE SEQUENCE</scope>
    <source>
        <strain evidence="2">TMW 2.2304</strain>
    </source>
</reference>
<name>A0A9X2X4I6_9GAMM</name>
<feature type="compositionally biased region" description="Basic residues" evidence="1">
    <location>
        <begin position="31"/>
        <end position="47"/>
    </location>
</feature>
<protein>
    <submittedName>
        <fullName evidence="2">Uncharacterized protein</fullName>
    </submittedName>
</protein>
<evidence type="ECO:0000256" key="1">
    <source>
        <dbReference type="SAM" id="MobiDB-lite"/>
    </source>
</evidence>
<sequence length="47" mass="5125">MASKKDALNACGRLKKGFKFRKGGKIVNTKGKSKGNRAKRGSQGRLF</sequence>
<reference evidence="2" key="1">
    <citation type="submission" date="2021-07" db="EMBL/GenBank/DDBJ databases">
        <authorList>
            <person name="Luelf R.H."/>
        </authorList>
    </citation>
    <scope>NUCLEOTIDE SEQUENCE</scope>
    <source>
        <strain evidence="2">TMW 2.2304</strain>
    </source>
</reference>
<keyword evidence="3" id="KW-1185">Reference proteome</keyword>
<dbReference type="EMBL" id="JAHXDE010000006">
    <property type="protein sequence ID" value="MCT8506585.1"/>
    <property type="molecule type" value="Genomic_DNA"/>
</dbReference>
<dbReference type="RefSeq" id="WP_247640539.1">
    <property type="nucleotide sequence ID" value="NZ_JAHXCZ010000006.1"/>
</dbReference>